<proteinExistence type="predicted"/>
<sequence length="88" mass="9870">MSDGDKKKETMSNVDSDSDEEEDVEEDASDDDIIASEPLYHVLAEFLLTSDNKNIATVLSDICKELKLIRETLTTLDESITTQESTKR</sequence>
<dbReference type="EMBL" id="MN740977">
    <property type="protein sequence ID" value="QHU21048.1"/>
    <property type="molecule type" value="Genomic_DNA"/>
</dbReference>
<evidence type="ECO:0000256" key="1">
    <source>
        <dbReference type="SAM" id="MobiDB-lite"/>
    </source>
</evidence>
<name>A0A6C0KXJ2_9ZZZZ</name>
<dbReference type="AlphaFoldDB" id="A0A6C0KXJ2"/>
<organism evidence="2">
    <name type="scientific">viral metagenome</name>
    <dbReference type="NCBI Taxonomy" id="1070528"/>
    <lineage>
        <taxon>unclassified sequences</taxon>
        <taxon>metagenomes</taxon>
        <taxon>organismal metagenomes</taxon>
    </lineage>
</organism>
<reference evidence="2" key="1">
    <citation type="journal article" date="2020" name="Nature">
        <title>Giant virus diversity and host interactions through global metagenomics.</title>
        <authorList>
            <person name="Schulz F."/>
            <person name="Roux S."/>
            <person name="Paez-Espino D."/>
            <person name="Jungbluth S."/>
            <person name="Walsh D.A."/>
            <person name="Denef V.J."/>
            <person name="McMahon K.D."/>
            <person name="Konstantinidis K.T."/>
            <person name="Eloe-Fadrosh E.A."/>
            <person name="Kyrpides N.C."/>
            <person name="Woyke T."/>
        </authorList>
    </citation>
    <scope>NUCLEOTIDE SEQUENCE</scope>
    <source>
        <strain evidence="2">GVMAG-S-3300013094-100</strain>
    </source>
</reference>
<accession>A0A6C0KXJ2</accession>
<feature type="compositionally biased region" description="Acidic residues" evidence="1">
    <location>
        <begin position="16"/>
        <end position="34"/>
    </location>
</feature>
<evidence type="ECO:0000313" key="2">
    <source>
        <dbReference type="EMBL" id="QHU21048.1"/>
    </source>
</evidence>
<feature type="compositionally biased region" description="Basic and acidic residues" evidence="1">
    <location>
        <begin position="1"/>
        <end position="10"/>
    </location>
</feature>
<protein>
    <submittedName>
        <fullName evidence="2">Uncharacterized protein</fullName>
    </submittedName>
</protein>
<feature type="region of interest" description="Disordered" evidence="1">
    <location>
        <begin position="1"/>
        <end position="34"/>
    </location>
</feature>